<keyword evidence="3" id="KW-1133">Transmembrane helix</keyword>
<reference evidence="4" key="1">
    <citation type="submission" date="2012-09" db="EMBL/GenBank/DDBJ databases">
        <title>Metagenomic Characterization of a Microbial Community in Wastewater Detects High Levels of Antibiotic Resistance.</title>
        <authorList>
            <person name="Abrams M."/>
            <person name="Caldwell A."/>
            <person name="Vandaei E."/>
            <person name="Lee W."/>
            <person name="Perrott J."/>
            <person name="Khan S.Y."/>
            <person name="Ta J."/>
            <person name="Romero D."/>
            <person name="Nguyen V."/>
            <person name="Pourmand N."/>
            <person name="Ouverney C.C."/>
        </authorList>
    </citation>
    <scope>NUCLEOTIDE SEQUENCE</scope>
</reference>
<evidence type="ECO:0000256" key="3">
    <source>
        <dbReference type="SAM" id="Phobius"/>
    </source>
</evidence>
<keyword evidence="3" id="KW-0812">Transmembrane</keyword>
<dbReference type="Pfam" id="PF02604">
    <property type="entry name" value="PhdYeFM_antitox"/>
    <property type="match status" value="1"/>
</dbReference>
<feature type="transmembrane region" description="Helical" evidence="3">
    <location>
        <begin position="12"/>
        <end position="28"/>
    </location>
</feature>
<keyword evidence="3" id="KW-0472">Membrane</keyword>
<accession>L7VRB9</accession>
<comment type="function">
    <text evidence="2">Antitoxin component of a type II toxin-antitoxin (TA) system.</text>
</comment>
<evidence type="ECO:0000256" key="2">
    <source>
        <dbReference type="RuleBase" id="RU362080"/>
    </source>
</evidence>
<dbReference type="InterPro" id="IPR036165">
    <property type="entry name" value="YefM-like_sf"/>
</dbReference>
<dbReference type="EMBL" id="JX649875">
    <property type="protein sequence ID" value="AGC71517.1"/>
    <property type="molecule type" value="Genomic_DNA"/>
</dbReference>
<name>L7VRB9_9BACT</name>
<evidence type="ECO:0000313" key="4">
    <source>
        <dbReference type="EMBL" id="AGC71517.1"/>
    </source>
</evidence>
<dbReference type="Gene3D" id="3.40.1620.10">
    <property type="entry name" value="YefM-like domain"/>
    <property type="match status" value="1"/>
</dbReference>
<dbReference type="InterPro" id="IPR006442">
    <property type="entry name" value="Antitoxin_Phd/YefM"/>
</dbReference>
<protein>
    <recommendedName>
        <fullName evidence="2">Antitoxin</fullName>
    </recommendedName>
</protein>
<proteinExistence type="inferred from homology"/>
<comment type="similarity">
    <text evidence="1 2">Belongs to the phD/YefM antitoxin family.</text>
</comment>
<sequence length="106" mass="12056">MHKRSDSPLFGSIRFGMIIYNYVILYIIEPSMKQATFTELRAHAKQYFDIVEAGESVRVLRNGKAIADIVPVMADLPSWKRRKAQPLVLDGMSVSRMILQERESGA</sequence>
<evidence type="ECO:0000256" key="1">
    <source>
        <dbReference type="ARBA" id="ARBA00009981"/>
    </source>
</evidence>
<organism evidence="4">
    <name type="scientific">uncultured bacterium A1Q1_fos_550</name>
    <dbReference type="NCBI Taxonomy" id="1256583"/>
    <lineage>
        <taxon>Bacteria</taxon>
        <taxon>environmental samples</taxon>
    </lineage>
</organism>
<dbReference type="AlphaFoldDB" id="L7VRB9"/>
<dbReference type="SUPFAM" id="SSF143120">
    <property type="entry name" value="YefM-like"/>
    <property type="match status" value="1"/>
</dbReference>